<evidence type="ECO:0000313" key="4">
    <source>
        <dbReference type="EMBL" id="KFD64355.1"/>
    </source>
</evidence>
<organism evidence="4">
    <name type="scientific">Trichuris suis</name>
    <name type="common">pig whipworm</name>
    <dbReference type="NCBI Taxonomy" id="68888"/>
    <lineage>
        <taxon>Eukaryota</taxon>
        <taxon>Metazoa</taxon>
        <taxon>Ecdysozoa</taxon>
        <taxon>Nematoda</taxon>
        <taxon>Enoplea</taxon>
        <taxon>Dorylaimia</taxon>
        <taxon>Trichinellida</taxon>
        <taxon>Trichuridae</taxon>
        <taxon>Trichuris</taxon>
    </lineage>
</organism>
<dbReference type="FunFam" id="3.30.70.270:FF:000020">
    <property type="entry name" value="Transposon Tf2-6 polyprotein-like Protein"/>
    <property type="match status" value="1"/>
</dbReference>
<keyword evidence="2" id="KW-0511">Multifunctional enzyme</keyword>
<dbReference type="Gene3D" id="3.30.70.270">
    <property type="match status" value="1"/>
</dbReference>
<dbReference type="InterPro" id="IPR050951">
    <property type="entry name" value="Retrovirus_Pol_polyprotein"/>
</dbReference>
<evidence type="ECO:0000256" key="2">
    <source>
        <dbReference type="ARBA" id="ARBA00023268"/>
    </source>
</evidence>
<dbReference type="EMBL" id="KL367556">
    <property type="protein sequence ID" value="KFD64355.1"/>
    <property type="molecule type" value="Genomic_DNA"/>
</dbReference>
<protein>
    <recommendedName>
        <fullName evidence="1">RNA-directed DNA polymerase</fullName>
        <ecNumber evidence="1">2.7.7.49</ecNumber>
    </recommendedName>
</protein>
<dbReference type="PANTHER" id="PTHR37984:SF5">
    <property type="entry name" value="PROTEIN NYNRIN-LIKE"/>
    <property type="match status" value="1"/>
</dbReference>
<dbReference type="InterPro" id="IPR043502">
    <property type="entry name" value="DNA/RNA_pol_sf"/>
</dbReference>
<dbReference type="Proteomes" id="UP000030758">
    <property type="component" value="Unassembled WGS sequence"/>
</dbReference>
<dbReference type="AlphaFoldDB" id="A0A085N4F9"/>
<dbReference type="InterPro" id="IPR041577">
    <property type="entry name" value="RT_RNaseH_2"/>
</dbReference>
<evidence type="ECO:0000259" key="3">
    <source>
        <dbReference type="Pfam" id="PF17919"/>
    </source>
</evidence>
<dbReference type="InterPro" id="IPR043128">
    <property type="entry name" value="Rev_trsase/Diguanyl_cyclase"/>
</dbReference>
<reference evidence="4" key="1">
    <citation type="journal article" date="2014" name="Nat. Genet.">
        <title>Genome and transcriptome of the porcine whipworm Trichuris suis.</title>
        <authorList>
            <person name="Jex A.R."/>
            <person name="Nejsum P."/>
            <person name="Schwarz E.M."/>
            <person name="Hu L."/>
            <person name="Young N.D."/>
            <person name="Hall R.S."/>
            <person name="Korhonen P.K."/>
            <person name="Liao S."/>
            <person name="Thamsborg S."/>
            <person name="Xia J."/>
            <person name="Xu P."/>
            <person name="Wang S."/>
            <person name="Scheerlinck J.P."/>
            <person name="Hofmann A."/>
            <person name="Sternberg P.W."/>
            <person name="Wang J."/>
            <person name="Gasser R.B."/>
        </authorList>
    </citation>
    <scope>NUCLEOTIDE SEQUENCE [LARGE SCALE GENOMIC DNA]</scope>
    <source>
        <strain evidence="4">DCEP-RM93F</strain>
    </source>
</reference>
<proteinExistence type="predicted"/>
<feature type="domain" description="Reverse transcriptase/retrotransposon-derived protein RNase H-like" evidence="3">
    <location>
        <begin position="102"/>
        <end position="175"/>
    </location>
</feature>
<dbReference type="PANTHER" id="PTHR37984">
    <property type="entry name" value="PROTEIN CBG26694"/>
    <property type="match status" value="1"/>
</dbReference>
<sequence length="176" mass="19473">MDTMIVGLNGTVAYLDDVLNTARKCHFGLEEVKYLGFIVNKHGHRPVPEKTAAIQRTPPPYDMPSLRSFIGLLSSYGVFVKEMRELRAPLDLLLKKGVTFIWSPACQAAFDKAKLVLRSELLLTRFDPAVDIVVAADASHNGLSAVILHRFPDGMEKPIAHASRSLLPAEKNHSQI</sequence>
<dbReference type="SUPFAM" id="SSF56672">
    <property type="entry name" value="DNA/RNA polymerases"/>
    <property type="match status" value="1"/>
</dbReference>
<dbReference type="Pfam" id="PF17919">
    <property type="entry name" value="RT_RNaseH_2"/>
    <property type="match status" value="1"/>
</dbReference>
<dbReference type="GO" id="GO:0003964">
    <property type="term" value="F:RNA-directed DNA polymerase activity"/>
    <property type="evidence" value="ECO:0007669"/>
    <property type="project" value="UniProtKB-EC"/>
</dbReference>
<name>A0A085N4F9_9BILA</name>
<dbReference type="EC" id="2.7.7.49" evidence="1"/>
<gene>
    <name evidence="4" type="ORF">M514_23379</name>
</gene>
<accession>A0A085N4F9</accession>
<evidence type="ECO:0000256" key="1">
    <source>
        <dbReference type="ARBA" id="ARBA00012493"/>
    </source>
</evidence>